<evidence type="ECO:0000313" key="2">
    <source>
        <dbReference type="Proteomes" id="UP000326939"/>
    </source>
</evidence>
<dbReference type="Proteomes" id="UP000326939">
    <property type="component" value="Chromosome 10"/>
</dbReference>
<keyword evidence="2" id="KW-1185">Reference proteome</keyword>
<evidence type="ECO:0000313" key="1">
    <source>
        <dbReference type="EMBL" id="KAB5538910.1"/>
    </source>
</evidence>
<protein>
    <submittedName>
        <fullName evidence="1">Uncharacterized protein</fullName>
    </submittedName>
</protein>
<comment type="caution">
    <text evidence="1">The sequence shown here is derived from an EMBL/GenBank/DDBJ whole genome shotgun (WGS) entry which is preliminary data.</text>
</comment>
<organism evidence="1 2">
    <name type="scientific">Salix brachista</name>
    <dbReference type="NCBI Taxonomy" id="2182728"/>
    <lineage>
        <taxon>Eukaryota</taxon>
        <taxon>Viridiplantae</taxon>
        <taxon>Streptophyta</taxon>
        <taxon>Embryophyta</taxon>
        <taxon>Tracheophyta</taxon>
        <taxon>Spermatophyta</taxon>
        <taxon>Magnoliopsida</taxon>
        <taxon>eudicotyledons</taxon>
        <taxon>Gunneridae</taxon>
        <taxon>Pentapetalae</taxon>
        <taxon>rosids</taxon>
        <taxon>fabids</taxon>
        <taxon>Malpighiales</taxon>
        <taxon>Salicaceae</taxon>
        <taxon>Saliceae</taxon>
        <taxon>Salix</taxon>
    </lineage>
</organism>
<dbReference type="EMBL" id="VDCV01000010">
    <property type="protein sequence ID" value="KAB5538910.1"/>
    <property type="molecule type" value="Genomic_DNA"/>
</dbReference>
<proteinExistence type="predicted"/>
<gene>
    <name evidence="1" type="ORF">DKX38_016443</name>
</gene>
<reference evidence="2" key="1">
    <citation type="journal article" date="2019" name="Gigascience">
        <title>De novo genome assembly of the endangered Acer yangbiense, a plant species with extremely small populations endemic to Yunnan Province, China.</title>
        <authorList>
            <person name="Yang J."/>
            <person name="Wariss H.M."/>
            <person name="Tao L."/>
            <person name="Zhang R."/>
            <person name="Yun Q."/>
            <person name="Hollingsworth P."/>
            <person name="Dao Z."/>
            <person name="Luo G."/>
            <person name="Guo H."/>
            <person name="Ma Y."/>
            <person name="Sun W."/>
        </authorList>
    </citation>
    <scope>NUCLEOTIDE SEQUENCE [LARGE SCALE GENOMIC DNA]</scope>
    <source>
        <strain evidence="2">cv. br00</strain>
    </source>
</reference>
<accession>A0A5N5L8K4</accession>
<name>A0A5N5L8K4_9ROSI</name>
<sequence length="94" mass="10679">MSENQEVLQNCSCRRLASRLLGVASPWSLEHLGGLIHEMAGAEDTHTRRQHSYWQRLAHLTDEFAEKSNEANKFSAAAADVWHMFGMPDSLLRK</sequence>
<dbReference type="AlphaFoldDB" id="A0A5N5L8K4"/>